<dbReference type="CDD" id="cd06173">
    <property type="entry name" value="MFS_MefA_like"/>
    <property type="match status" value="1"/>
</dbReference>
<evidence type="ECO:0000256" key="4">
    <source>
        <dbReference type="ARBA" id="ARBA00022692"/>
    </source>
</evidence>
<evidence type="ECO:0000256" key="1">
    <source>
        <dbReference type="ARBA" id="ARBA00004651"/>
    </source>
</evidence>
<dbReference type="SUPFAM" id="SSF103473">
    <property type="entry name" value="MFS general substrate transporter"/>
    <property type="match status" value="1"/>
</dbReference>
<evidence type="ECO:0000256" key="7">
    <source>
        <dbReference type="SAM" id="Phobius"/>
    </source>
</evidence>
<name>A0A6J4RQU4_9ACTN</name>
<keyword evidence="5 7" id="KW-1133">Transmembrane helix</keyword>
<feature type="transmembrane region" description="Helical" evidence="7">
    <location>
        <begin position="232"/>
        <end position="251"/>
    </location>
</feature>
<feature type="transmembrane region" description="Helical" evidence="7">
    <location>
        <begin position="385"/>
        <end position="405"/>
    </location>
</feature>
<dbReference type="InterPro" id="IPR010290">
    <property type="entry name" value="TM_effector"/>
</dbReference>
<feature type="transmembrane region" description="Helical" evidence="7">
    <location>
        <begin position="20"/>
        <end position="44"/>
    </location>
</feature>
<gene>
    <name evidence="8" type="ORF">AVDCRST_MAG30-228</name>
</gene>
<dbReference type="Pfam" id="PF05977">
    <property type="entry name" value="MFS_3"/>
    <property type="match status" value="1"/>
</dbReference>
<dbReference type="GO" id="GO:0005886">
    <property type="term" value="C:plasma membrane"/>
    <property type="evidence" value="ECO:0007669"/>
    <property type="project" value="UniProtKB-SubCell"/>
</dbReference>
<keyword evidence="6 7" id="KW-0472">Membrane</keyword>
<keyword evidence="3" id="KW-1003">Cell membrane</keyword>
<evidence type="ECO:0000256" key="5">
    <source>
        <dbReference type="ARBA" id="ARBA00022989"/>
    </source>
</evidence>
<protein>
    <recommendedName>
        <fullName evidence="9">Major facilitator superfamily (MFS) profile domain-containing protein</fullName>
    </recommendedName>
</protein>
<reference evidence="8" key="1">
    <citation type="submission" date="2020-02" db="EMBL/GenBank/DDBJ databases">
        <authorList>
            <person name="Meier V. D."/>
        </authorList>
    </citation>
    <scope>NUCLEOTIDE SEQUENCE</scope>
    <source>
        <strain evidence="8">AVDCRST_MAG30</strain>
    </source>
</reference>
<feature type="transmembrane region" description="Helical" evidence="7">
    <location>
        <begin position="316"/>
        <end position="337"/>
    </location>
</feature>
<dbReference type="PANTHER" id="PTHR23513:SF11">
    <property type="entry name" value="STAPHYLOFERRIN A TRANSPORTER"/>
    <property type="match status" value="1"/>
</dbReference>
<sequence>MRLPRPAIPPVLREEPQFRLLFAGQVLSVLGDRVAAVAIPFAVLAAGGDAAAIGLVAAAQFSPFLLFGLVAGVLGDRLDRRRLLIASDTVRLVAQATGGTLLITGEATPLILGILAFAYGAADAFFTPAFTGLLPQTLVRQDRLQEANALRGLSFSAGSVGGPALAGLLAATLGPGAALLFDAGTFAVSLGCLLALRPRSAEAAVAPEGEGTFLAGLRGGWREVRSRSWVQAFLGGLAVYHVVVLPSIFVLGPVLAEQELGGAASWGIIVAAFGAGAVVGDLVLLRWKPDRALRIAALCLVFASAQAAVIGSGLGVPGIAALEFAAGMAVTGLFTLWESSLQEHVPAHALSRVSSYDYVASVGLMPVGVALAGPASALFGLQATLVGMSAIGVASGLALLAVGSVRTLPRGGAMAAGAAG</sequence>
<evidence type="ECO:0000256" key="6">
    <source>
        <dbReference type="ARBA" id="ARBA00023136"/>
    </source>
</evidence>
<comment type="subcellular location">
    <subcellularLocation>
        <location evidence="1">Cell membrane</location>
        <topology evidence="1">Multi-pass membrane protein</topology>
    </subcellularLocation>
</comment>
<feature type="transmembrane region" description="Helical" evidence="7">
    <location>
        <begin position="292"/>
        <end position="310"/>
    </location>
</feature>
<dbReference type="InterPro" id="IPR036259">
    <property type="entry name" value="MFS_trans_sf"/>
</dbReference>
<feature type="transmembrane region" description="Helical" evidence="7">
    <location>
        <begin position="358"/>
        <end position="379"/>
    </location>
</feature>
<dbReference type="AlphaFoldDB" id="A0A6J4RQU4"/>
<keyword evidence="4 7" id="KW-0812">Transmembrane</keyword>
<evidence type="ECO:0000256" key="3">
    <source>
        <dbReference type="ARBA" id="ARBA00022475"/>
    </source>
</evidence>
<evidence type="ECO:0000256" key="2">
    <source>
        <dbReference type="ARBA" id="ARBA00022448"/>
    </source>
</evidence>
<evidence type="ECO:0000313" key="8">
    <source>
        <dbReference type="EMBL" id="CAA9472765.1"/>
    </source>
</evidence>
<dbReference type="Gene3D" id="1.20.1250.20">
    <property type="entry name" value="MFS general substrate transporter like domains"/>
    <property type="match status" value="1"/>
</dbReference>
<organism evidence="8">
    <name type="scientific">uncultured Solirubrobacteraceae bacterium</name>
    <dbReference type="NCBI Taxonomy" id="1162706"/>
    <lineage>
        <taxon>Bacteria</taxon>
        <taxon>Bacillati</taxon>
        <taxon>Actinomycetota</taxon>
        <taxon>Thermoleophilia</taxon>
        <taxon>Solirubrobacterales</taxon>
        <taxon>Solirubrobacteraceae</taxon>
        <taxon>environmental samples</taxon>
    </lineage>
</organism>
<evidence type="ECO:0008006" key="9">
    <source>
        <dbReference type="Google" id="ProtNLM"/>
    </source>
</evidence>
<keyword evidence="2" id="KW-0813">Transport</keyword>
<feature type="transmembrane region" description="Helical" evidence="7">
    <location>
        <begin position="50"/>
        <end position="71"/>
    </location>
</feature>
<proteinExistence type="predicted"/>
<feature type="transmembrane region" description="Helical" evidence="7">
    <location>
        <begin position="263"/>
        <end position="285"/>
    </location>
</feature>
<accession>A0A6J4RQU4</accession>
<feature type="transmembrane region" description="Helical" evidence="7">
    <location>
        <begin position="152"/>
        <end position="171"/>
    </location>
</feature>
<dbReference type="EMBL" id="CADCVS010000043">
    <property type="protein sequence ID" value="CAA9472765.1"/>
    <property type="molecule type" value="Genomic_DNA"/>
</dbReference>
<dbReference type="PANTHER" id="PTHR23513">
    <property type="entry name" value="INTEGRAL MEMBRANE EFFLUX PROTEIN-RELATED"/>
    <property type="match status" value="1"/>
</dbReference>